<comment type="caution">
    <text evidence="13">The sequence shown here is derived from an EMBL/GenBank/DDBJ whole genome shotgun (WGS) entry which is preliminary data.</text>
</comment>
<comment type="subcellular location">
    <subcellularLocation>
        <location evidence="1">Membrane</location>
        <topology evidence="1">Multi-pass membrane protein</topology>
    </subcellularLocation>
</comment>
<evidence type="ECO:0000313" key="13">
    <source>
        <dbReference type="EMBL" id="KAJ9609118.1"/>
    </source>
</evidence>
<protein>
    <recommendedName>
        <fullName evidence="15">Family A G protein-coupled receptor-like protein</fullName>
    </recommendedName>
</protein>
<evidence type="ECO:0000256" key="11">
    <source>
        <dbReference type="SAM" id="MobiDB-lite"/>
    </source>
</evidence>
<dbReference type="PANTHER" id="PTHR28286">
    <property type="match status" value="1"/>
</dbReference>
<keyword evidence="14" id="KW-1185">Reference proteome</keyword>
<evidence type="ECO:0000256" key="12">
    <source>
        <dbReference type="SAM" id="Phobius"/>
    </source>
</evidence>
<dbReference type="AlphaFoldDB" id="A0AA39CI59"/>
<evidence type="ECO:0000256" key="7">
    <source>
        <dbReference type="ARBA" id="ARBA00022989"/>
    </source>
</evidence>
<dbReference type="PANTHER" id="PTHR28286:SF1">
    <property type="entry name" value="30 KDA HEAT SHOCK PROTEIN-RELATED"/>
    <property type="match status" value="1"/>
</dbReference>
<evidence type="ECO:0000256" key="6">
    <source>
        <dbReference type="ARBA" id="ARBA00022925"/>
    </source>
</evidence>
<evidence type="ECO:0000256" key="10">
    <source>
        <dbReference type="ARBA" id="ARBA00023170"/>
    </source>
</evidence>
<keyword evidence="3" id="KW-0600">Photoreceptor protein</keyword>
<accession>A0AA39CI59</accession>
<dbReference type="EMBL" id="JAPDRK010000009">
    <property type="protein sequence ID" value="KAJ9609118.1"/>
    <property type="molecule type" value="Genomic_DNA"/>
</dbReference>
<dbReference type="GO" id="GO:0005216">
    <property type="term" value="F:monoatomic ion channel activity"/>
    <property type="evidence" value="ECO:0007669"/>
    <property type="project" value="InterPro"/>
</dbReference>
<keyword evidence="5 12" id="KW-0812">Transmembrane</keyword>
<reference evidence="13" key="1">
    <citation type="submission" date="2022-10" db="EMBL/GenBank/DDBJ databases">
        <title>Culturing micro-colonial fungi from biological soil crusts in the Mojave desert and describing Neophaeococcomyces mojavensis, and introducing the new genera and species Taxawa tesnikishii.</title>
        <authorList>
            <person name="Kurbessoian T."/>
            <person name="Stajich J.E."/>
        </authorList>
    </citation>
    <scope>NUCLEOTIDE SEQUENCE</scope>
    <source>
        <strain evidence="13">TK_41</strain>
    </source>
</reference>
<feature type="transmembrane region" description="Helical" evidence="12">
    <location>
        <begin position="22"/>
        <end position="43"/>
    </location>
</feature>
<evidence type="ECO:0000256" key="8">
    <source>
        <dbReference type="ARBA" id="ARBA00022991"/>
    </source>
</evidence>
<feature type="transmembrane region" description="Helical" evidence="12">
    <location>
        <begin position="204"/>
        <end position="223"/>
    </location>
</feature>
<dbReference type="InterPro" id="IPR001425">
    <property type="entry name" value="Arc/bac/fun_rhodopsins"/>
</dbReference>
<evidence type="ECO:0000256" key="9">
    <source>
        <dbReference type="ARBA" id="ARBA00023136"/>
    </source>
</evidence>
<dbReference type="GO" id="GO:0009881">
    <property type="term" value="F:photoreceptor activity"/>
    <property type="evidence" value="ECO:0007669"/>
    <property type="project" value="UniProtKB-KW"/>
</dbReference>
<feature type="region of interest" description="Disordered" evidence="11">
    <location>
        <begin position="283"/>
        <end position="318"/>
    </location>
</feature>
<dbReference type="Pfam" id="PF01036">
    <property type="entry name" value="Bac_rhodopsin"/>
    <property type="match status" value="1"/>
</dbReference>
<organism evidence="13 14">
    <name type="scientific">Cladophialophora chaetospira</name>
    <dbReference type="NCBI Taxonomy" id="386627"/>
    <lineage>
        <taxon>Eukaryota</taxon>
        <taxon>Fungi</taxon>
        <taxon>Dikarya</taxon>
        <taxon>Ascomycota</taxon>
        <taxon>Pezizomycotina</taxon>
        <taxon>Eurotiomycetes</taxon>
        <taxon>Chaetothyriomycetidae</taxon>
        <taxon>Chaetothyriales</taxon>
        <taxon>Herpotrichiellaceae</taxon>
        <taxon>Cladophialophora</taxon>
    </lineage>
</organism>
<comment type="similarity">
    <text evidence="2">Belongs to the archaeal/bacterial/fungal opsin family.</text>
</comment>
<proteinExistence type="inferred from homology"/>
<evidence type="ECO:0000256" key="4">
    <source>
        <dbReference type="ARBA" id="ARBA00022606"/>
    </source>
</evidence>
<keyword evidence="9 12" id="KW-0472">Membrane</keyword>
<dbReference type="CDD" id="cd15239">
    <property type="entry name" value="7tm_YRO2_fungal-like"/>
    <property type="match status" value="1"/>
</dbReference>
<dbReference type="InterPro" id="IPR018229">
    <property type="entry name" value="Rhodopsin_retinal_BS"/>
</dbReference>
<evidence type="ECO:0000256" key="1">
    <source>
        <dbReference type="ARBA" id="ARBA00004141"/>
    </source>
</evidence>
<dbReference type="GO" id="GO:0005886">
    <property type="term" value="C:plasma membrane"/>
    <property type="evidence" value="ECO:0007669"/>
    <property type="project" value="TreeGrafter"/>
</dbReference>
<feature type="transmembrane region" description="Helical" evidence="12">
    <location>
        <begin position="173"/>
        <end position="192"/>
    </location>
</feature>
<evidence type="ECO:0000256" key="3">
    <source>
        <dbReference type="ARBA" id="ARBA00022543"/>
    </source>
</evidence>
<keyword evidence="8" id="KW-0157">Chromophore</keyword>
<gene>
    <name evidence="13" type="ORF">H2200_006889</name>
</gene>
<feature type="transmembrane region" description="Helical" evidence="12">
    <location>
        <begin position="101"/>
        <end position="119"/>
    </location>
</feature>
<evidence type="ECO:0000313" key="14">
    <source>
        <dbReference type="Proteomes" id="UP001172673"/>
    </source>
</evidence>
<keyword evidence="7 12" id="KW-1133">Transmembrane helix</keyword>
<feature type="transmembrane region" description="Helical" evidence="12">
    <location>
        <begin position="243"/>
        <end position="264"/>
    </location>
</feature>
<dbReference type="GO" id="GO:0005783">
    <property type="term" value="C:endoplasmic reticulum"/>
    <property type="evidence" value="ECO:0007669"/>
    <property type="project" value="TreeGrafter"/>
</dbReference>
<dbReference type="PROSITE" id="PS00950">
    <property type="entry name" value="BACTERIAL_OPSIN_1"/>
    <property type="match status" value="1"/>
</dbReference>
<dbReference type="SMART" id="SM01021">
    <property type="entry name" value="Bac_rhodopsin"/>
    <property type="match status" value="1"/>
</dbReference>
<evidence type="ECO:0000256" key="5">
    <source>
        <dbReference type="ARBA" id="ARBA00022692"/>
    </source>
</evidence>
<dbReference type="InterPro" id="IPR043476">
    <property type="entry name" value="Yro2-like_7TM"/>
</dbReference>
<dbReference type="Proteomes" id="UP001172673">
    <property type="component" value="Unassembled WGS sequence"/>
</dbReference>
<dbReference type="SUPFAM" id="SSF81321">
    <property type="entry name" value="Family A G protein-coupled receptor-like"/>
    <property type="match status" value="1"/>
</dbReference>
<feature type="transmembrane region" description="Helical" evidence="12">
    <location>
        <begin position="50"/>
        <end position="69"/>
    </location>
</feature>
<dbReference type="PRINTS" id="PR00251">
    <property type="entry name" value="BACTRLOPSIN"/>
</dbReference>
<keyword evidence="6" id="KW-0681">Retinal protein</keyword>
<keyword evidence="4" id="KW-0716">Sensory transduction</keyword>
<dbReference type="GO" id="GO:0007602">
    <property type="term" value="P:phototransduction"/>
    <property type="evidence" value="ECO:0007669"/>
    <property type="project" value="UniProtKB-KW"/>
</dbReference>
<keyword evidence="10" id="KW-0675">Receptor</keyword>
<sequence>MASGFTNTVTTNNHITAAGSDWYWTVCSVMTVSAFGFMIHSFFKPRSQRLFHYLNATVCVVAAVAYFAMGSNLGWTAIEVEWLRSDAQVHGNLRQIFYVRYIDWFITTPLIVAQLLLTAGLPTPTILYTLVMTEVVVINGLVGALVKSSYKWGMFHLQFSHQSRTRRTNSDGTGFFTFGAVAFFFIAFTILYDGRAYARVLGADVLRIVNILAVWTTLLWTVYPIIWGVSEGGNIIPPDSEAVSYGILDLLTKPVFGAVLIWGLRTVDLERLGIHTIDNNPRVRGAATAPKTEKDAEAAAATNGVSAPAADPTPETAV</sequence>
<evidence type="ECO:0008006" key="15">
    <source>
        <dbReference type="Google" id="ProtNLM"/>
    </source>
</evidence>
<evidence type="ECO:0000256" key="2">
    <source>
        <dbReference type="ARBA" id="ARBA00008130"/>
    </source>
</evidence>
<dbReference type="Gene3D" id="1.20.1070.10">
    <property type="entry name" value="Rhodopsin 7-helix transmembrane proteins"/>
    <property type="match status" value="1"/>
</dbReference>
<name>A0AA39CI59_9EURO</name>